<proteinExistence type="predicted"/>
<feature type="domain" description="SH3" evidence="5">
    <location>
        <begin position="1233"/>
        <end position="1296"/>
    </location>
</feature>
<evidence type="ECO:0000256" key="2">
    <source>
        <dbReference type="PROSITE-ProRule" id="PRU00192"/>
    </source>
</evidence>
<evidence type="ECO:0000313" key="7">
    <source>
        <dbReference type="Proteomes" id="UP000614334"/>
    </source>
</evidence>
<evidence type="ECO:0000313" key="6">
    <source>
        <dbReference type="EMBL" id="KAF8757265.1"/>
    </source>
</evidence>
<accession>A0A8H7IIG7</accession>
<dbReference type="InterPro" id="IPR001452">
    <property type="entry name" value="SH3_domain"/>
</dbReference>
<dbReference type="SUPFAM" id="SSF50044">
    <property type="entry name" value="SH3-domain"/>
    <property type="match status" value="1"/>
</dbReference>
<dbReference type="SMART" id="SM00326">
    <property type="entry name" value="SH3"/>
    <property type="match status" value="1"/>
</dbReference>
<gene>
    <name evidence="6" type="ORF">RHS01_03728</name>
</gene>
<dbReference type="SUPFAM" id="SSF63829">
    <property type="entry name" value="Calcium-dependent phosphotriesterase"/>
    <property type="match status" value="1"/>
</dbReference>
<dbReference type="Pfam" id="PF20842">
    <property type="entry name" value="Rax2_2"/>
    <property type="match status" value="1"/>
</dbReference>
<evidence type="ECO:0000256" key="4">
    <source>
        <dbReference type="SAM" id="Phobius"/>
    </source>
</evidence>
<dbReference type="InterPro" id="IPR048266">
    <property type="entry name" value="Rax2-like_second"/>
</dbReference>
<dbReference type="InterPro" id="IPR036028">
    <property type="entry name" value="SH3-like_dom_sf"/>
</dbReference>
<evidence type="ECO:0000256" key="1">
    <source>
        <dbReference type="ARBA" id="ARBA00022443"/>
    </source>
</evidence>
<keyword evidence="4" id="KW-1133">Transmembrane helix</keyword>
<protein>
    <submittedName>
        <fullName evidence="6">Cortical protein marker for cell polarity</fullName>
    </submittedName>
</protein>
<feature type="region of interest" description="Disordered" evidence="3">
    <location>
        <begin position="1196"/>
        <end position="1215"/>
    </location>
</feature>
<keyword evidence="4" id="KW-0812">Transmembrane</keyword>
<dbReference type="SUPFAM" id="SSF50965">
    <property type="entry name" value="Galactose oxidase, central domain"/>
    <property type="match status" value="2"/>
</dbReference>
<comment type="caution">
    <text evidence="6">The sequence shown here is derived from an EMBL/GenBank/DDBJ whole genome shotgun (WGS) entry which is preliminary data.</text>
</comment>
<reference evidence="6" key="1">
    <citation type="submission" date="2020-09" db="EMBL/GenBank/DDBJ databases">
        <title>Comparative genome analyses of four rice-infecting Rhizoctonia solani isolates reveal extensive enrichment of homogalacturonan modification genes.</title>
        <authorList>
            <person name="Lee D.-Y."/>
            <person name="Jeon J."/>
            <person name="Kim K.-T."/>
            <person name="Cheong K."/>
            <person name="Song H."/>
            <person name="Choi G."/>
            <person name="Ko J."/>
            <person name="Opiyo S.O."/>
            <person name="Zuo S."/>
            <person name="Madhav S."/>
            <person name="Lee Y.-H."/>
            <person name="Wang G.-L."/>
        </authorList>
    </citation>
    <scope>NUCLEOTIDE SEQUENCE</scope>
    <source>
        <strain evidence="6">AG1-IA B2</strain>
    </source>
</reference>
<dbReference type="PANTHER" id="PTHR31778">
    <property type="entry name" value="BUD SITE SELECTION PROTEIN RAX2"/>
    <property type="match status" value="1"/>
</dbReference>
<feature type="transmembrane region" description="Helical" evidence="4">
    <location>
        <begin position="1143"/>
        <end position="1169"/>
    </location>
</feature>
<dbReference type="Pfam" id="PF00018">
    <property type="entry name" value="SH3_1"/>
    <property type="match status" value="1"/>
</dbReference>
<keyword evidence="1 2" id="KW-0728">SH3 domain</keyword>
<evidence type="ECO:0000259" key="5">
    <source>
        <dbReference type="PROSITE" id="PS50002"/>
    </source>
</evidence>
<organism evidence="6 7">
    <name type="scientific">Rhizoctonia solani</name>
    <dbReference type="NCBI Taxonomy" id="456999"/>
    <lineage>
        <taxon>Eukaryota</taxon>
        <taxon>Fungi</taxon>
        <taxon>Dikarya</taxon>
        <taxon>Basidiomycota</taxon>
        <taxon>Agaricomycotina</taxon>
        <taxon>Agaricomycetes</taxon>
        <taxon>Cantharellales</taxon>
        <taxon>Ceratobasidiaceae</taxon>
        <taxon>Rhizoctonia</taxon>
    </lineage>
</organism>
<dbReference type="Proteomes" id="UP000614334">
    <property type="component" value="Unassembled WGS sequence"/>
</dbReference>
<dbReference type="EMBL" id="JACYCF010000005">
    <property type="protein sequence ID" value="KAF8757265.1"/>
    <property type="molecule type" value="Genomic_DNA"/>
</dbReference>
<name>A0A8H7IIG7_9AGAM</name>
<dbReference type="Pfam" id="PF20843">
    <property type="entry name" value="Rax2_3"/>
    <property type="match status" value="1"/>
</dbReference>
<dbReference type="InterPro" id="IPR011043">
    <property type="entry name" value="Gal_Oxase/kelch_b-propeller"/>
</dbReference>
<dbReference type="InterPro" id="IPR024982">
    <property type="entry name" value="Rax2-like_C"/>
</dbReference>
<dbReference type="PANTHER" id="PTHR31778:SF2">
    <property type="entry name" value="BUD SITE SELECTION PROTEIN RAX2"/>
    <property type="match status" value="1"/>
</dbReference>
<dbReference type="InterPro" id="IPR048265">
    <property type="entry name" value="Rax2-like_third"/>
</dbReference>
<dbReference type="PROSITE" id="PS50002">
    <property type="entry name" value="SH3"/>
    <property type="match status" value="1"/>
</dbReference>
<sequence>MGTVGIAGAFAGLDLYNASAPTLDSSAATLVSRNSDGALTILGGTNGGGQLLSSCSLKDTLYVGGVFDSVAGISARNVIAYTPSSGKFSPLGSDGAGVDGEVNALHCDSSSGLVWVGGNFRRPTPASESSGFGGAVAVFNPSDNTWSPAPFDGFRGQVLDIAPSTDGKSLYFGGSFATTFGSNSTLNATNNPAVPYSPGATPFSASLVPIPLNGSEITAQPASSDSNFNNILDILCPAGNDGPGNTWLGADGSTASITARPFKFINAGGIRLGNTAINGRSTTAFTLTTIPDNNVLELTYNDPATNQTRTCTDSCPLAPSSAALYQDFLFTTSQQITGFQLRLTQWSGSGPGLHILQLLSNGAFANALQSLNSASCYAPDASDTSTAGTWVTTETATSIPGTTQNILVATVPVGTSSANSPSITWNSYVSGSGEYEVYLMIPGCTRLQDCDARTSVKVTVSPGGAIAPASTTISQRVSDDTQALVYRGPVIPSTPDYRSTVTLQLADNPEGSGQGGQYHLVADRVQFVLTSVGTSGNGTGNSTAPGSGRNGFGFFEWPLSASATNATGILPNTTITPFDALAFTIPNATASIHAIAPYSASRLFAGGNFTTASVGSNIVSVDGSGLGAVSGLAANGLNGAVSTLAVYGNILFVGGAFTDTRTGGASNLRYVAQYNVDSNTWASLGNGLAFPVSSLEISNGHLLVGGEFGLSRWDIANGVWVSSGGYVSGSTTFVSNSSAVGGDGTVLGGSFSAIRKYGADGWAVLENGPTVKPLGALLDHTTAASTTPSTASTTANNAKVRRNWFSHMTISDLFTRQQTSNTLPAPPSAPAPAVLAGTFYSNQSISQLTILGGNFTFANGQAKNLAFYDTDTNKLTGVQGTQVEGVVRAFGLATYGLASGAWESNENVGLTTASGSTVVVRSITGRPSNDDTVIVAGSFASAGKLTCEAVCQWSIQNKQWSTLGSGIRGDVSSVAYAGSNAELLVVAGALTLADGTPANVAMYSFDNSTWIAVGGTNGVPGPVTAIGRKRWSAPFLTHWDGQQWNALSTDFASSTEVTQLAMVPLSDPHNGNGVLQNNRVLFMSGSLASNSFGSASTALFDGATVYPYISTTSTSGSTGFVNGLFYSVSNFSFELRKFLPRGVVILISIAIAAGIVFLLLLIGVLWAIFSRRDDQPQEEYVYQEADDESLLHPGGVFPGGEKAVTPDPTDGTHMGEDEDGMGAGQVYNDPMGKVDSLLHAFYTDSFVPSGDGELALEEGTQVVVLDDRDPAWWFVRNEANGQEGVVPASYSLKFISGSFCEHSRFCSFHYMLSVCLL</sequence>
<dbReference type="GO" id="GO:1902929">
    <property type="term" value="C:plasma membrane of growing cell tip"/>
    <property type="evidence" value="ECO:0007669"/>
    <property type="project" value="TreeGrafter"/>
</dbReference>
<keyword evidence="4" id="KW-0472">Membrane</keyword>
<dbReference type="Pfam" id="PF12768">
    <property type="entry name" value="Rax2"/>
    <property type="match status" value="1"/>
</dbReference>
<evidence type="ECO:0000256" key="3">
    <source>
        <dbReference type="SAM" id="MobiDB-lite"/>
    </source>
</evidence>
<dbReference type="Gene3D" id="2.30.30.40">
    <property type="entry name" value="SH3 Domains"/>
    <property type="match status" value="1"/>
</dbReference>